<dbReference type="EMBL" id="JANDBD010000021">
    <property type="protein sequence ID" value="MCP9276854.1"/>
    <property type="molecule type" value="Genomic_DNA"/>
</dbReference>
<feature type="region of interest" description="Disordered" evidence="1">
    <location>
        <begin position="1"/>
        <end position="29"/>
    </location>
</feature>
<evidence type="ECO:0000256" key="1">
    <source>
        <dbReference type="SAM" id="MobiDB-lite"/>
    </source>
</evidence>
<name>A0ABT1MF68_9MYCO</name>
<gene>
    <name evidence="3" type="ORF">NM203_32215</name>
</gene>
<reference evidence="3 4" key="1">
    <citation type="submission" date="2022-06" db="EMBL/GenBank/DDBJ databases">
        <title>Mycolicibacterium sp. CAU 1645 isolated from seawater.</title>
        <authorList>
            <person name="Kim W."/>
        </authorList>
    </citation>
    <scope>NUCLEOTIDE SEQUENCE [LARGE SCALE GENOMIC DNA]</scope>
    <source>
        <strain evidence="3 4">CAU 1645</strain>
    </source>
</reference>
<protein>
    <submittedName>
        <fullName evidence="3">MaoC family dehydratase N-terminal domain-containing protein</fullName>
    </submittedName>
</protein>
<dbReference type="InterPro" id="IPR039569">
    <property type="entry name" value="FAS1-like_DH_region"/>
</dbReference>
<dbReference type="Proteomes" id="UP001651690">
    <property type="component" value="Unassembled WGS sequence"/>
</dbReference>
<dbReference type="SUPFAM" id="SSF54637">
    <property type="entry name" value="Thioesterase/thiol ester dehydrase-isomerase"/>
    <property type="match status" value="1"/>
</dbReference>
<feature type="compositionally biased region" description="Basic and acidic residues" evidence="1">
    <location>
        <begin position="1"/>
        <end position="11"/>
    </location>
</feature>
<accession>A0ABT1MF68</accession>
<dbReference type="Gene3D" id="3.10.129.10">
    <property type="entry name" value="Hotdog Thioesterase"/>
    <property type="match status" value="1"/>
</dbReference>
<feature type="domain" description="FAS1-like dehydratase" evidence="2">
    <location>
        <begin position="28"/>
        <end position="165"/>
    </location>
</feature>
<dbReference type="InterPro" id="IPR029069">
    <property type="entry name" value="HotDog_dom_sf"/>
</dbReference>
<dbReference type="RefSeq" id="WP_255065118.1">
    <property type="nucleotide sequence ID" value="NZ_JANDBD010000021.1"/>
</dbReference>
<evidence type="ECO:0000313" key="4">
    <source>
        <dbReference type="Proteomes" id="UP001651690"/>
    </source>
</evidence>
<comment type="caution">
    <text evidence="3">The sequence shown here is derived from an EMBL/GenBank/DDBJ whole genome shotgun (WGS) entry which is preliminary data.</text>
</comment>
<proteinExistence type="predicted"/>
<sequence>MTDDFQQRLDDLVGQPTGGTGKPSVAPDPVNQPMIRHWCYALDDMNPAYLDPEFAAKSRFGSIVSSPVMLQTWTFPPPKIAGIAERDGVPIEIKHNPMKFIEEAGFTGTIATNSEFEIARYPRLGDEISSTTVIEQVSAEKKTAIGTGHFVTWVTTYVDQDGEVLGKQRFRVLRFRAER</sequence>
<keyword evidence="4" id="KW-1185">Reference proteome</keyword>
<organism evidence="3 4">
    <name type="scientific">Mycolicibacterium arenosum</name>
    <dbReference type="NCBI Taxonomy" id="2952157"/>
    <lineage>
        <taxon>Bacteria</taxon>
        <taxon>Bacillati</taxon>
        <taxon>Actinomycetota</taxon>
        <taxon>Actinomycetes</taxon>
        <taxon>Mycobacteriales</taxon>
        <taxon>Mycobacteriaceae</taxon>
        <taxon>Mycolicibacterium</taxon>
    </lineage>
</organism>
<evidence type="ECO:0000313" key="3">
    <source>
        <dbReference type="EMBL" id="MCP9276854.1"/>
    </source>
</evidence>
<evidence type="ECO:0000259" key="2">
    <source>
        <dbReference type="Pfam" id="PF13452"/>
    </source>
</evidence>
<dbReference type="CDD" id="cd03441">
    <property type="entry name" value="R_hydratase_like"/>
    <property type="match status" value="1"/>
</dbReference>
<dbReference type="Pfam" id="PF13452">
    <property type="entry name" value="FAS1_DH_region"/>
    <property type="match status" value="1"/>
</dbReference>